<organism evidence="1 2">
    <name type="scientific">Cymbomonas tetramitiformis</name>
    <dbReference type="NCBI Taxonomy" id="36881"/>
    <lineage>
        <taxon>Eukaryota</taxon>
        <taxon>Viridiplantae</taxon>
        <taxon>Chlorophyta</taxon>
        <taxon>Pyramimonadophyceae</taxon>
        <taxon>Pyramimonadales</taxon>
        <taxon>Pyramimonadaceae</taxon>
        <taxon>Cymbomonas</taxon>
    </lineage>
</organism>
<evidence type="ECO:0000313" key="2">
    <source>
        <dbReference type="Proteomes" id="UP001190700"/>
    </source>
</evidence>
<reference evidence="1 2" key="1">
    <citation type="journal article" date="2015" name="Genome Biol. Evol.">
        <title>Comparative Genomics of a Bacterivorous Green Alga Reveals Evolutionary Causalities and Consequences of Phago-Mixotrophic Mode of Nutrition.</title>
        <authorList>
            <person name="Burns J.A."/>
            <person name="Paasch A."/>
            <person name="Narechania A."/>
            <person name="Kim E."/>
        </authorList>
    </citation>
    <scope>NUCLEOTIDE SEQUENCE [LARGE SCALE GENOMIC DNA]</scope>
    <source>
        <strain evidence="1 2">PLY_AMNH</strain>
    </source>
</reference>
<sequence length="167" mass="19519">MVLLGEQFDGVLVTALQLYSEAPKEHEASVNLINPRRNPVGGIRGFELAQGEQPLLQLSLAFRQWSERAASRRATKRLAWLAWKPEAERWSWRLREIRVRTASRQRVTMRCIWFAWKARADRAAQQRELRALVFRAWSIVTLQVSRLQHPFAKGCRPRVETSLRAWC</sequence>
<dbReference type="Proteomes" id="UP001190700">
    <property type="component" value="Unassembled WGS sequence"/>
</dbReference>
<keyword evidence="2" id="KW-1185">Reference proteome</keyword>
<comment type="caution">
    <text evidence="1">The sequence shown here is derived from an EMBL/GenBank/DDBJ whole genome shotgun (WGS) entry which is preliminary data.</text>
</comment>
<name>A0AAE0CEI9_9CHLO</name>
<proteinExistence type="predicted"/>
<protein>
    <submittedName>
        <fullName evidence="1">Uncharacterized protein</fullName>
    </submittedName>
</protein>
<gene>
    <name evidence="1" type="ORF">CYMTET_38298</name>
</gene>
<dbReference type="EMBL" id="LGRX02025434">
    <property type="protein sequence ID" value="KAK3252402.1"/>
    <property type="molecule type" value="Genomic_DNA"/>
</dbReference>
<dbReference type="AlphaFoldDB" id="A0AAE0CEI9"/>
<evidence type="ECO:0000313" key="1">
    <source>
        <dbReference type="EMBL" id="KAK3252402.1"/>
    </source>
</evidence>
<accession>A0AAE0CEI9</accession>